<dbReference type="PROSITE" id="PS00383">
    <property type="entry name" value="TYR_PHOSPHATASE_1"/>
    <property type="match status" value="1"/>
</dbReference>
<dbReference type="PROSITE" id="PS50055">
    <property type="entry name" value="TYR_PHOSPHATASE_PTP"/>
    <property type="match status" value="1"/>
</dbReference>
<dbReference type="CDD" id="cd13188">
    <property type="entry name" value="FERM_C_PTPN14_PTPN21"/>
    <property type="match status" value="1"/>
</dbReference>
<dbReference type="Proteomes" id="UP000261640">
    <property type="component" value="Unplaced"/>
</dbReference>
<evidence type="ECO:0000256" key="10">
    <source>
        <dbReference type="SAM" id="MobiDB-lite"/>
    </source>
</evidence>
<dbReference type="STRING" id="205130.ENSMAMP00000008815"/>
<dbReference type="OrthoDB" id="10012364at2759"/>
<dbReference type="InterPro" id="IPR019749">
    <property type="entry name" value="Band_41_domain"/>
</dbReference>
<feature type="active site" description="Phosphocysteine intermediate" evidence="9">
    <location>
        <position position="1172"/>
    </location>
</feature>
<reference evidence="14" key="1">
    <citation type="submission" date="2025-08" db="UniProtKB">
        <authorList>
            <consortium name="Ensembl"/>
        </authorList>
    </citation>
    <scope>IDENTIFICATION</scope>
</reference>
<dbReference type="SMART" id="SM00295">
    <property type="entry name" value="B41"/>
    <property type="match status" value="1"/>
</dbReference>
<organism evidence="14 15">
    <name type="scientific">Mastacembelus armatus</name>
    <name type="common">zig-zag eel</name>
    <dbReference type="NCBI Taxonomy" id="205130"/>
    <lineage>
        <taxon>Eukaryota</taxon>
        <taxon>Metazoa</taxon>
        <taxon>Chordata</taxon>
        <taxon>Craniata</taxon>
        <taxon>Vertebrata</taxon>
        <taxon>Euteleostomi</taxon>
        <taxon>Actinopterygii</taxon>
        <taxon>Neopterygii</taxon>
        <taxon>Teleostei</taxon>
        <taxon>Neoteleostei</taxon>
        <taxon>Acanthomorphata</taxon>
        <taxon>Anabantaria</taxon>
        <taxon>Synbranchiformes</taxon>
        <taxon>Mastacembelidae</taxon>
        <taxon>Mastacembelus</taxon>
    </lineage>
</organism>
<keyword evidence="5" id="KW-0597">Phosphoprotein</keyword>
<dbReference type="Pfam" id="PF00102">
    <property type="entry name" value="Y_phosphatase"/>
    <property type="match status" value="1"/>
</dbReference>
<evidence type="ECO:0000256" key="8">
    <source>
        <dbReference type="ARBA" id="ARBA00023212"/>
    </source>
</evidence>
<dbReference type="GO" id="GO:0001837">
    <property type="term" value="P:epithelial to mesenchymal transition"/>
    <property type="evidence" value="ECO:0007669"/>
    <property type="project" value="Ensembl"/>
</dbReference>
<dbReference type="InterPro" id="IPR019747">
    <property type="entry name" value="FERM_CS"/>
</dbReference>
<keyword evidence="6" id="KW-0378">Hydrolase</keyword>
<dbReference type="GO" id="GO:0004725">
    <property type="term" value="F:protein tyrosine phosphatase activity"/>
    <property type="evidence" value="ECO:0007669"/>
    <property type="project" value="UniProtKB-EC"/>
</dbReference>
<dbReference type="InParanoid" id="A0A3Q3RSL4"/>
<dbReference type="InterPro" id="IPR014352">
    <property type="entry name" value="FERM/acyl-CoA-bd_prot_sf"/>
</dbReference>
<dbReference type="FunFam" id="1.20.80.10:FF:000014">
    <property type="entry name" value="Tyrosine-protein phosphatase non-receptor type"/>
    <property type="match status" value="1"/>
</dbReference>
<dbReference type="CDD" id="cd17192">
    <property type="entry name" value="FERM_F1_PTPN21"/>
    <property type="match status" value="1"/>
</dbReference>
<dbReference type="InterPro" id="IPR018980">
    <property type="entry name" value="FERM_PH-like_C"/>
</dbReference>
<dbReference type="InterPro" id="IPR014392">
    <property type="entry name" value="PTP_non-rcpt_14/21"/>
</dbReference>
<dbReference type="PRINTS" id="PR00700">
    <property type="entry name" value="PRTYPHPHTASE"/>
</dbReference>
<dbReference type="GeneTree" id="ENSGT00940000155613"/>
<dbReference type="GO" id="GO:0001756">
    <property type="term" value="P:somitogenesis"/>
    <property type="evidence" value="ECO:0007669"/>
    <property type="project" value="Ensembl"/>
</dbReference>
<accession>A0A3Q3RSL4</accession>
<keyword evidence="8" id="KW-0206">Cytoskeleton</keyword>
<evidence type="ECO:0000259" key="11">
    <source>
        <dbReference type="PROSITE" id="PS50055"/>
    </source>
</evidence>
<dbReference type="InterPro" id="IPR029071">
    <property type="entry name" value="Ubiquitin-like_domsf"/>
</dbReference>
<dbReference type="SUPFAM" id="SSF47031">
    <property type="entry name" value="Second domain of FERM"/>
    <property type="match status" value="1"/>
</dbReference>
<dbReference type="InterPro" id="IPR041782">
    <property type="entry name" value="PTPN14/21_FERM_C"/>
</dbReference>
<evidence type="ECO:0000256" key="9">
    <source>
        <dbReference type="PIRSR" id="PIRSR000934-1"/>
    </source>
</evidence>
<dbReference type="SUPFAM" id="SSF50729">
    <property type="entry name" value="PH domain-like"/>
    <property type="match status" value="1"/>
</dbReference>
<evidence type="ECO:0000256" key="2">
    <source>
        <dbReference type="ARBA" id="ARBA00009649"/>
    </source>
</evidence>
<dbReference type="Gene3D" id="3.10.20.90">
    <property type="entry name" value="Phosphatidylinositol 3-kinase Catalytic Subunit, Chain A, domain 1"/>
    <property type="match status" value="1"/>
</dbReference>
<dbReference type="FunFam" id="2.30.29.30:FF:000149">
    <property type="entry name" value="Tyrosine-protein phosphatase non-receptor type"/>
    <property type="match status" value="1"/>
</dbReference>
<proteinExistence type="inferred from homology"/>
<dbReference type="EC" id="3.1.3.48" evidence="3"/>
<dbReference type="InterPro" id="IPR019748">
    <property type="entry name" value="FERM_central"/>
</dbReference>
<dbReference type="Pfam" id="PF09379">
    <property type="entry name" value="FERM_N"/>
    <property type="match status" value="1"/>
</dbReference>
<keyword evidence="4" id="KW-0963">Cytoplasm</keyword>
<dbReference type="Gene3D" id="3.90.190.10">
    <property type="entry name" value="Protein tyrosine phosphatase superfamily"/>
    <property type="match status" value="1"/>
</dbReference>
<evidence type="ECO:0000259" key="12">
    <source>
        <dbReference type="PROSITE" id="PS50056"/>
    </source>
</evidence>
<comment type="subcellular location">
    <subcellularLocation>
        <location evidence="1">Cytoplasm</location>
        <location evidence="1">Cytoskeleton</location>
    </subcellularLocation>
</comment>
<dbReference type="PROSITE" id="PS00661">
    <property type="entry name" value="FERM_2"/>
    <property type="match status" value="1"/>
</dbReference>
<feature type="region of interest" description="Disordered" evidence="10">
    <location>
        <begin position="879"/>
        <end position="910"/>
    </location>
</feature>
<dbReference type="InterPro" id="IPR003595">
    <property type="entry name" value="Tyr_Pase_cat"/>
</dbReference>
<keyword evidence="15" id="KW-1185">Reference proteome</keyword>
<feature type="region of interest" description="Disordered" evidence="10">
    <location>
        <begin position="703"/>
        <end position="724"/>
    </location>
</feature>
<dbReference type="PRINTS" id="PR00935">
    <property type="entry name" value="BAND41"/>
</dbReference>
<evidence type="ECO:0000259" key="13">
    <source>
        <dbReference type="PROSITE" id="PS50057"/>
    </source>
</evidence>
<dbReference type="Ensembl" id="ENSMAMT00000009041.2">
    <property type="protein sequence ID" value="ENSMAMP00000008815.1"/>
    <property type="gene ID" value="ENSMAMG00000005939.2"/>
</dbReference>
<dbReference type="Gene3D" id="2.30.29.30">
    <property type="entry name" value="Pleckstrin-homology domain (PH domain)/Phosphotyrosine-binding domain (PTB)"/>
    <property type="match status" value="1"/>
</dbReference>
<feature type="region of interest" description="Disordered" evidence="10">
    <location>
        <begin position="432"/>
        <end position="455"/>
    </location>
</feature>
<dbReference type="PROSITE" id="PS50057">
    <property type="entry name" value="FERM_3"/>
    <property type="match status" value="1"/>
</dbReference>
<dbReference type="GO" id="GO:0005737">
    <property type="term" value="C:cytoplasm"/>
    <property type="evidence" value="ECO:0007669"/>
    <property type="project" value="TreeGrafter"/>
</dbReference>
<dbReference type="SMART" id="SM00404">
    <property type="entry name" value="PTPc_motif"/>
    <property type="match status" value="1"/>
</dbReference>
<dbReference type="FunFam" id="3.90.190.10:FF:000030">
    <property type="entry name" value="Tyrosine-protein phosphatase non-receptor type"/>
    <property type="match status" value="1"/>
</dbReference>
<dbReference type="CTD" id="11099"/>
<dbReference type="Gene3D" id="1.20.80.10">
    <property type="match status" value="1"/>
</dbReference>
<dbReference type="RefSeq" id="XP_026155506.1">
    <property type="nucleotide sequence ID" value="XM_026299721.2"/>
</dbReference>
<name>A0A3Q3RSL4_9TELE</name>
<feature type="compositionally biased region" description="Polar residues" evidence="10">
    <location>
        <begin position="341"/>
        <end position="353"/>
    </location>
</feature>
<dbReference type="RefSeq" id="XP_026155515.1">
    <property type="nucleotide sequence ID" value="XM_026299730.2"/>
</dbReference>
<dbReference type="AlphaFoldDB" id="A0A3Q3RSL4"/>
<evidence type="ECO:0000256" key="4">
    <source>
        <dbReference type="ARBA" id="ARBA00022490"/>
    </source>
</evidence>
<dbReference type="FunCoup" id="A0A3Q3RSL4">
    <property type="interactions" value="1044"/>
</dbReference>
<reference evidence="14" key="2">
    <citation type="submission" date="2025-09" db="UniProtKB">
        <authorList>
            <consortium name="Ensembl"/>
        </authorList>
    </citation>
    <scope>IDENTIFICATION</scope>
</reference>
<dbReference type="SMART" id="SM00194">
    <property type="entry name" value="PTPc"/>
    <property type="match status" value="1"/>
</dbReference>
<dbReference type="SMART" id="SM01196">
    <property type="entry name" value="FERM_C"/>
    <property type="match status" value="1"/>
</dbReference>
<dbReference type="InterPro" id="IPR000299">
    <property type="entry name" value="FERM_domain"/>
</dbReference>
<dbReference type="PROSITE" id="PS00660">
    <property type="entry name" value="FERM_1"/>
    <property type="match status" value="1"/>
</dbReference>
<sequence>MPLPFGLKLKRTRRYTVSSKSCLVTRIQLLNGEFVEFTLSVESTGQECLEAVAQRLELREITYFSLWYFNKQNQQRWIDLEKPLKKQLDKYGLEPTVYFGVVFYIPSVTQLQQEITRYQYYLQLKKDVLEGRISCSLEQAIRLASLAVQADFGDFNRSDSQEFLQKFVLFPIDWIQDERVLEEATQKVALLYQSFRGLPAPEAEMLYMQEVEKMEGYGQESYQAKDNTGTDVTLGSCLDGIFVKHKNGRPLLLFRWNEINSMSHNRSFFALELTNREESVQFQTEDMETSKYVCRMCLARLKFYKINKSSLEECDPMPSEGSQKSLLTLSFPRFPMLSRPSLPSNKGQTQPTVNPVRRRSSTRISLPKPQAYMMPPPQMHYNGHFTEPYSSSQDNLYMNSQNGYYYHSQTSLDCSPLEYSGGRLRNGSVYSAHSTSSLTNPQHYLQPSPMSSNPSITSDITRPDYVPSHRHSALIPPSYRATPDYETVMRQKNRGAGGGMVLSQEHRQSHSMRNLNIGNSYAYSRPDPLVYSQPEIRGEHGGAAQHHHYPFHLGSSFHSPSPYPYPTERRPVVGAVSVPELTNVQLQQAQDYPAPNIMRTQVYRPPPPYPYAHPRPANSTPDLSRHLYVSSSNPDLVIMRRVHHSVQTFQEDSLPVAHSLQEVSEPLFSGPAHRHPYHAQKRNSIEIAGLTHSLEGMRIKERTVSSSATETATPPPLLHGGRSRGSQLNVFLERTKTEDRGDIKEDVQYGHKKSLSDATMLVHSSGEEEEFEDDSGRHTPLSQNAIAAVVPEQLPQQHHSLTSLSSLMPQQQTPIEPPPAYPIGSSLDPSITGSMTYKVHPLMQESEPLYLLSELRQPRIMPSVSEGDLSGQAKLKTKTDFKKRPVSDVPHGKKTVEGLPPPGMKKGARSEVKKMGPLKVAKLNGLSVSRQPMQDVAKEEPEQASNDERCKVLEQHMERGELLKEYEKIPKRPGGEYTIALLPESADKNRFHDVLPYDSNRVELVPTKENNTGYINASHIRLTAGGQEWSYIASQGPMSNTCQDFWQMVWEQGVSIIAMVTAEEEGGREKSFRYWPRLGSRHNTVTYGRFKITTRFRTESGCYATTGLKIKHLLTGQERTVWHLQYTDWPDHGCPEDFKGFITYLEEIQSVRRHTNSISDPKNTNLPVLVHCSAGVGRSGVVILSEIMIACLEHNESLDVPEILKNLRTQRMLMVQTLSQYTFIYKVLIQYLRNSRLI</sequence>
<dbReference type="PROSITE" id="PS50056">
    <property type="entry name" value="TYR_PHOSPHATASE_2"/>
    <property type="match status" value="1"/>
</dbReference>
<comment type="similarity">
    <text evidence="2">Belongs to the protein-tyrosine phosphatase family. Non-receptor class subfamily.</text>
</comment>
<dbReference type="PANTHER" id="PTHR45706:SF3">
    <property type="entry name" value="TYROSINE-PROTEIN PHOSPHATASE NON-RECEPTOR TYPE 21"/>
    <property type="match status" value="1"/>
</dbReference>
<dbReference type="FunFam" id="3.10.20.90:FF:000039">
    <property type="entry name" value="Tyrosine-protein phosphatase non-receptor type"/>
    <property type="match status" value="1"/>
</dbReference>
<dbReference type="InterPro" id="IPR029021">
    <property type="entry name" value="Prot-tyrosine_phosphatase-like"/>
</dbReference>
<evidence type="ECO:0000313" key="15">
    <source>
        <dbReference type="Proteomes" id="UP000261640"/>
    </source>
</evidence>
<dbReference type="InterPro" id="IPR000242">
    <property type="entry name" value="PTP_cat"/>
</dbReference>
<dbReference type="InterPro" id="IPR016130">
    <property type="entry name" value="Tyr_Pase_AS"/>
</dbReference>
<evidence type="ECO:0000313" key="14">
    <source>
        <dbReference type="Ensembl" id="ENSMAMP00000008815.1"/>
    </source>
</evidence>
<dbReference type="InterPro" id="IPR000387">
    <property type="entry name" value="Tyr_Pase_dom"/>
</dbReference>
<dbReference type="CDD" id="cd14473">
    <property type="entry name" value="FERM_B-lobe"/>
    <property type="match status" value="1"/>
</dbReference>
<dbReference type="PANTHER" id="PTHR45706">
    <property type="entry name" value="TYROSINE-PROTEIN PHOSPHATASE"/>
    <property type="match status" value="1"/>
</dbReference>
<feature type="domain" description="Tyrosine-protein phosphatase" evidence="11">
    <location>
        <begin position="962"/>
        <end position="1231"/>
    </location>
</feature>
<evidence type="ECO:0000256" key="5">
    <source>
        <dbReference type="ARBA" id="ARBA00022553"/>
    </source>
</evidence>
<evidence type="ECO:0000256" key="7">
    <source>
        <dbReference type="ARBA" id="ARBA00022912"/>
    </source>
</evidence>
<feature type="domain" description="Tyrosine specific protein phosphatases" evidence="12">
    <location>
        <begin position="1142"/>
        <end position="1222"/>
    </location>
</feature>
<protein>
    <recommendedName>
        <fullName evidence="3">protein-tyrosine-phosphatase</fullName>
        <ecNumber evidence="3">3.1.3.48</ecNumber>
    </recommendedName>
</protein>
<dbReference type="InterPro" id="IPR035963">
    <property type="entry name" value="FERM_2"/>
</dbReference>
<dbReference type="PIRSF" id="PIRSF000934">
    <property type="entry name" value="Tyr-Ptase_nr14"/>
    <property type="match status" value="1"/>
</dbReference>
<feature type="domain" description="FERM" evidence="13">
    <location>
        <begin position="23"/>
        <end position="308"/>
    </location>
</feature>
<dbReference type="Pfam" id="PF00373">
    <property type="entry name" value="FERM_M"/>
    <property type="match status" value="1"/>
</dbReference>
<dbReference type="GO" id="GO:0003007">
    <property type="term" value="P:heart morphogenesis"/>
    <property type="evidence" value="ECO:0007669"/>
    <property type="project" value="Ensembl"/>
</dbReference>
<evidence type="ECO:0000256" key="3">
    <source>
        <dbReference type="ARBA" id="ARBA00013064"/>
    </source>
</evidence>
<keyword evidence="7" id="KW-0904">Protein phosphatase</keyword>
<dbReference type="GO" id="GO:0005856">
    <property type="term" value="C:cytoskeleton"/>
    <property type="evidence" value="ECO:0007669"/>
    <property type="project" value="UniProtKB-SubCell"/>
</dbReference>
<evidence type="ECO:0000256" key="6">
    <source>
        <dbReference type="ARBA" id="ARBA00022801"/>
    </source>
</evidence>
<dbReference type="Pfam" id="PF09380">
    <property type="entry name" value="FERM_C"/>
    <property type="match status" value="1"/>
</dbReference>
<feature type="region of interest" description="Disordered" evidence="10">
    <location>
        <begin position="338"/>
        <end position="362"/>
    </location>
</feature>
<dbReference type="GeneID" id="113125998"/>
<feature type="compositionally biased region" description="Basic and acidic residues" evidence="10">
    <location>
        <begin position="879"/>
        <end position="896"/>
    </location>
</feature>
<evidence type="ECO:0000256" key="1">
    <source>
        <dbReference type="ARBA" id="ARBA00004245"/>
    </source>
</evidence>
<dbReference type="SUPFAM" id="SSF52799">
    <property type="entry name" value="(Phosphotyrosine protein) phosphatases II"/>
    <property type="match status" value="1"/>
</dbReference>
<dbReference type="InterPro" id="IPR011993">
    <property type="entry name" value="PH-like_dom_sf"/>
</dbReference>
<dbReference type="SUPFAM" id="SSF54236">
    <property type="entry name" value="Ubiquitin-like"/>
    <property type="match status" value="1"/>
</dbReference>
<dbReference type="InterPro" id="IPR018979">
    <property type="entry name" value="FERM_N"/>
</dbReference>